<dbReference type="Pfam" id="PF00646">
    <property type="entry name" value="F-box"/>
    <property type="match status" value="1"/>
</dbReference>
<protein>
    <submittedName>
        <fullName evidence="3">F-box domain-containing protein</fullName>
    </submittedName>
</protein>
<feature type="domain" description="F-box" evidence="1">
    <location>
        <begin position="5"/>
        <end position="51"/>
    </location>
</feature>
<reference evidence="3" key="1">
    <citation type="submission" date="2017-02" db="UniProtKB">
        <authorList>
            <consortium name="WormBaseParasite"/>
        </authorList>
    </citation>
    <scope>IDENTIFICATION</scope>
</reference>
<evidence type="ECO:0000313" key="3">
    <source>
        <dbReference type="WBParaSite" id="PTRK_0001034500.1"/>
    </source>
</evidence>
<dbReference type="PROSITE" id="PS50181">
    <property type="entry name" value="FBOX"/>
    <property type="match status" value="1"/>
</dbReference>
<dbReference type="InterPro" id="IPR001810">
    <property type="entry name" value="F-box_dom"/>
</dbReference>
<dbReference type="WBParaSite" id="PTRK_0001034500.1">
    <property type="protein sequence ID" value="PTRK_0001034500.1"/>
    <property type="gene ID" value="PTRK_0001034500"/>
</dbReference>
<organism evidence="2 3">
    <name type="scientific">Parastrongyloides trichosuri</name>
    <name type="common">Possum-specific nematode worm</name>
    <dbReference type="NCBI Taxonomy" id="131310"/>
    <lineage>
        <taxon>Eukaryota</taxon>
        <taxon>Metazoa</taxon>
        <taxon>Ecdysozoa</taxon>
        <taxon>Nematoda</taxon>
        <taxon>Chromadorea</taxon>
        <taxon>Rhabditida</taxon>
        <taxon>Tylenchina</taxon>
        <taxon>Panagrolaimomorpha</taxon>
        <taxon>Strongyloidoidea</taxon>
        <taxon>Strongyloididae</taxon>
        <taxon>Parastrongyloides</taxon>
    </lineage>
</organism>
<proteinExistence type="predicted"/>
<dbReference type="Proteomes" id="UP000038045">
    <property type="component" value="Unplaced"/>
</dbReference>
<name>A0A0N4ZP84_PARTI</name>
<accession>A0A0N4ZP84</accession>
<dbReference type="Gene3D" id="3.80.10.10">
    <property type="entry name" value="Ribonuclease Inhibitor"/>
    <property type="match status" value="1"/>
</dbReference>
<dbReference type="InterPro" id="IPR036047">
    <property type="entry name" value="F-box-like_dom_sf"/>
</dbReference>
<dbReference type="AlphaFoldDB" id="A0A0N4ZP84"/>
<evidence type="ECO:0000313" key="2">
    <source>
        <dbReference type="Proteomes" id="UP000038045"/>
    </source>
</evidence>
<sequence length="349" mass="41321">MKASTMKINQIPDDCLTKIFSYLKRYDIENCKLVSRFFYHNITHYSKYLSRPVINQISILGKCSNDDKNIKLGRVRFGRIEKNNKNKYYEVCLSKKSRKSGKIKVLKSIEGENILINNKIIEYMKEYIINESLRFLYVDFDTIMCKSFLEKRIDLSEICNIDFTLSPLYTDPEYFYKLLTRSNCEKLNMEFCRNTEKYLNDKLLTSLPNLSSLQVQLSNNDIPLSITDATLQYWLTKKSGFPLKINLSQCYTKFSLSKILEVASKLYHHTRNVSRQIYLGEINITQYEFLLLSKLPYTIFQLNYIQDEKYYLFLNLDNETRYRNIDFVNQIALRINISSDNPTSHTNDH</sequence>
<dbReference type="CDD" id="cd09917">
    <property type="entry name" value="F-box_SF"/>
    <property type="match status" value="1"/>
</dbReference>
<dbReference type="InterPro" id="IPR032675">
    <property type="entry name" value="LRR_dom_sf"/>
</dbReference>
<evidence type="ECO:0000259" key="1">
    <source>
        <dbReference type="PROSITE" id="PS50181"/>
    </source>
</evidence>
<keyword evidence="2" id="KW-1185">Reference proteome</keyword>
<dbReference type="SUPFAM" id="SSF81383">
    <property type="entry name" value="F-box domain"/>
    <property type="match status" value="1"/>
</dbReference>